<dbReference type="PROSITE" id="PS50222">
    <property type="entry name" value="EF_HAND_2"/>
    <property type="match status" value="1"/>
</dbReference>
<dbReference type="InterPro" id="IPR002048">
    <property type="entry name" value="EF_hand_dom"/>
</dbReference>
<dbReference type="PANTHER" id="PTHR21847:SF1">
    <property type="entry name" value="EF-HAND CALCIUM-BINDING DOMAIN-CONTAINING PROTEIN 10"/>
    <property type="match status" value="1"/>
</dbReference>
<gene>
    <name evidence="2" type="primary">EFCAB10_1</name>
    <name evidence="2" type="ORF">FJT64_002511</name>
</gene>
<keyword evidence="3" id="KW-1185">Reference proteome</keyword>
<reference evidence="2 3" key="1">
    <citation type="submission" date="2019-07" db="EMBL/GenBank/DDBJ databases">
        <title>Draft genome assembly of a fouling barnacle, Amphibalanus amphitrite (Darwin, 1854): The first reference genome for Thecostraca.</title>
        <authorList>
            <person name="Kim W."/>
        </authorList>
    </citation>
    <scope>NUCLEOTIDE SEQUENCE [LARGE SCALE GENOMIC DNA]</scope>
    <source>
        <strain evidence="2">SNU_AA5</strain>
        <tissue evidence="2">Soma without cirri and trophi</tissue>
    </source>
</reference>
<comment type="caution">
    <text evidence="2">The sequence shown here is derived from an EMBL/GenBank/DDBJ whole genome shotgun (WGS) entry which is preliminary data.</text>
</comment>
<dbReference type="InterPro" id="IPR011992">
    <property type="entry name" value="EF-hand-dom_pair"/>
</dbReference>
<evidence type="ECO:0000259" key="1">
    <source>
        <dbReference type="PROSITE" id="PS50222"/>
    </source>
</evidence>
<dbReference type="AlphaFoldDB" id="A0A6A4WKM4"/>
<evidence type="ECO:0000313" key="2">
    <source>
        <dbReference type="EMBL" id="KAF0305759.1"/>
    </source>
</evidence>
<protein>
    <submittedName>
        <fullName evidence="2">EF-hand calcium-binding domain-containing protein 10</fullName>
    </submittedName>
</protein>
<organism evidence="2 3">
    <name type="scientific">Amphibalanus amphitrite</name>
    <name type="common">Striped barnacle</name>
    <name type="synonym">Balanus amphitrite</name>
    <dbReference type="NCBI Taxonomy" id="1232801"/>
    <lineage>
        <taxon>Eukaryota</taxon>
        <taxon>Metazoa</taxon>
        <taxon>Ecdysozoa</taxon>
        <taxon>Arthropoda</taxon>
        <taxon>Crustacea</taxon>
        <taxon>Multicrustacea</taxon>
        <taxon>Cirripedia</taxon>
        <taxon>Thoracica</taxon>
        <taxon>Thoracicalcarea</taxon>
        <taxon>Balanomorpha</taxon>
        <taxon>Balanoidea</taxon>
        <taxon>Balanidae</taxon>
        <taxon>Amphibalaninae</taxon>
        <taxon>Amphibalanus</taxon>
    </lineage>
</organism>
<name>A0A6A4WKM4_AMPAM</name>
<dbReference type="PANTHER" id="PTHR21847">
    <property type="entry name" value="EF-HAND CALCIUM-BINDING DOMAIN-CONTAINING PROTEIN 10"/>
    <property type="match status" value="1"/>
</dbReference>
<dbReference type="EMBL" id="VIIS01000725">
    <property type="protein sequence ID" value="KAF0305759.1"/>
    <property type="molecule type" value="Genomic_DNA"/>
</dbReference>
<dbReference type="SUPFAM" id="SSF47473">
    <property type="entry name" value="EF-hand"/>
    <property type="match status" value="1"/>
</dbReference>
<evidence type="ECO:0000313" key="3">
    <source>
        <dbReference type="Proteomes" id="UP000440578"/>
    </source>
</evidence>
<dbReference type="Proteomes" id="UP000440578">
    <property type="component" value="Unassembled WGS sequence"/>
</dbReference>
<dbReference type="GO" id="GO:0005509">
    <property type="term" value="F:calcium ion binding"/>
    <property type="evidence" value="ECO:0007669"/>
    <property type="project" value="InterPro"/>
</dbReference>
<dbReference type="InterPro" id="IPR039879">
    <property type="entry name" value="EFC10"/>
</dbReference>
<feature type="domain" description="EF-hand" evidence="1">
    <location>
        <begin position="42"/>
        <end position="77"/>
    </location>
</feature>
<accession>A0A6A4WKM4</accession>
<sequence length="107" mass="12140">MENLLAKLLFFQPENPVSFMETELENLMKLRENSARPAPSLFTDANVTALFNKYDVNHTGVIDAKQYADAFKTLALPLHVTPEAHYTKAQFLDDVRASLNLKTCAFY</sequence>
<proteinExistence type="predicted"/>